<keyword evidence="2" id="KW-1185">Reference proteome</keyword>
<sequence>MHVSAAVGGVHASFFTMAAATKRIGALLVQLPKPNVQVLSPSPRKHDSEITLYVKGFMTESERPKDYEAWTKWRSPQACFLKRSQLGRPRSSLQLALWQTPAELPCSLDGVLLVWYATQIRLPVSGSPRVLYRCRRNPARCQTRLKLPLGDSAIRALRLRARHRTPPVTTIVLSASSRISLSRLPTCADGASRGASGDAPGRGTSMRPCIAGVRVQRGSVEGGLCTGEDVSVLHAKG</sequence>
<accession>A0A433D251</accession>
<dbReference type="Proteomes" id="UP000268093">
    <property type="component" value="Unassembled WGS sequence"/>
</dbReference>
<proteinExistence type="predicted"/>
<evidence type="ECO:0000313" key="1">
    <source>
        <dbReference type="EMBL" id="RUP44906.1"/>
    </source>
</evidence>
<reference evidence="1 2" key="1">
    <citation type="journal article" date="2018" name="New Phytol.">
        <title>Phylogenomics of Endogonaceae and evolution of mycorrhizas within Mucoromycota.</title>
        <authorList>
            <person name="Chang Y."/>
            <person name="Desiro A."/>
            <person name="Na H."/>
            <person name="Sandor L."/>
            <person name="Lipzen A."/>
            <person name="Clum A."/>
            <person name="Barry K."/>
            <person name="Grigoriev I.V."/>
            <person name="Martin F.M."/>
            <person name="Stajich J.E."/>
            <person name="Smith M.E."/>
            <person name="Bonito G."/>
            <person name="Spatafora J.W."/>
        </authorList>
    </citation>
    <scope>NUCLEOTIDE SEQUENCE [LARGE SCALE GENOMIC DNA]</scope>
    <source>
        <strain evidence="1 2">GMNB39</strain>
    </source>
</reference>
<comment type="caution">
    <text evidence="1">The sequence shown here is derived from an EMBL/GenBank/DDBJ whole genome shotgun (WGS) entry which is preliminary data.</text>
</comment>
<gene>
    <name evidence="1" type="ORF">BC936DRAFT_148873</name>
</gene>
<dbReference type="EMBL" id="RBNI01008158">
    <property type="protein sequence ID" value="RUP44906.1"/>
    <property type="molecule type" value="Genomic_DNA"/>
</dbReference>
<protein>
    <submittedName>
        <fullName evidence="1">Uncharacterized protein</fullName>
    </submittedName>
</protein>
<evidence type="ECO:0000313" key="2">
    <source>
        <dbReference type="Proteomes" id="UP000268093"/>
    </source>
</evidence>
<dbReference type="OrthoDB" id="10258358at2759"/>
<name>A0A433D251_9FUNG</name>
<dbReference type="AlphaFoldDB" id="A0A433D251"/>
<organism evidence="1 2">
    <name type="scientific">Jimgerdemannia flammicorona</name>
    <dbReference type="NCBI Taxonomy" id="994334"/>
    <lineage>
        <taxon>Eukaryota</taxon>
        <taxon>Fungi</taxon>
        <taxon>Fungi incertae sedis</taxon>
        <taxon>Mucoromycota</taxon>
        <taxon>Mucoromycotina</taxon>
        <taxon>Endogonomycetes</taxon>
        <taxon>Endogonales</taxon>
        <taxon>Endogonaceae</taxon>
        <taxon>Jimgerdemannia</taxon>
    </lineage>
</organism>